<organism evidence="6 7">
    <name type="scientific">Acinetobacter baumannii</name>
    <dbReference type="NCBI Taxonomy" id="470"/>
    <lineage>
        <taxon>Bacteria</taxon>
        <taxon>Pseudomonadati</taxon>
        <taxon>Pseudomonadota</taxon>
        <taxon>Gammaproteobacteria</taxon>
        <taxon>Moraxellales</taxon>
        <taxon>Moraxellaceae</taxon>
        <taxon>Acinetobacter</taxon>
        <taxon>Acinetobacter calcoaceticus/baumannii complex</taxon>
    </lineage>
</organism>
<keyword evidence="3" id="KW-0560">Oxidoreductase</keyword>
<evidence type="ECO:0000256" key="2">
    <source>
        <dbReference type="ARBA" id="ARBA00008156"/>
    </source>
</evidence>
<keyword evidence="4" id="KW-1133">Transmembrane helix</keyword>
<dbReference type="GO" id="GO:0008876">
    <property type="term" value="F:quinoprotein glucose dehydrogenase activity"/>
    <property type="evidence" value="ECO:0007669"/>
    <property type="project" value="TreeGrafter"/>
</dbReference>
<evidence type="ECO:0000256" key="1">
    <source>
        <dbReference type="ARBA" id="ARBA00001931"/>
    </source>
</evidence>
<accession>A0A8B5UB92</accession>
<dbReference type="InterPro" id="IPR002372">
    <property type="entry name" value="PQQ_rpt_dom"/>
</dbReference>
<name>A0A8B5UB92_ACIBA</name>
<gene>
    <name evidence="6" type="ORF">FJU42_20695</name>
</gene>
<dbReference type="PANTHER" id="PTHR32303">
    <property type="entry name" value="QUINOPROTEIN ALCOHOL DEHYDROGENASE (CYTOCHROME C)"/>
    <property type="match status" value="1"/>
</dbReference>
<sequence>MKSTSINISRFFIKTYALIQIVFALILTFGGAYLLYLGGSIYYLFTGILLLISGIYIFRIKLSGTKIFAVIFVYTLIWTMWEAGTRFWGWIPRLATIAIFAFFLTLLLPYFEHGIRKKIAYSFTGLIVICFFTAGALAWYPYFTTLDNSQIPQNTTNTYHSVSAQPDDDWRYYGRDTQGTRFSPSNQITPENINQLKQVWVTRTGDMPPIDKKNKWAAQTTPIKVNDALYLCTATNNMLKLDARTGKK</sequence>
<dbReference type="SUPFAM" id="SSF50998">
    <property type="entry name" value="Quinoprotein alcohol dehydrogenase-like"/>
    <property type="match status" value="1"/>
</dbReference>
<evidence type="ECO:0000313" key="6">
    <source>
        <dbReference type="EMBL" id="TPU58331.1"/>
    </source>
</evidence>
<feature type="domain" description="Pyrrolo-quinoline quinone repeat" evidence="5">
    <location>
        <begin position="170"/>
        <end position="247"/>
    </location>
</feature>
<proteinExistence type="inferred from homology"/>
<comment type="caution">
    <text evidence="6">The sequence shown here is derived from an EMBL/GenBank/DDBJ whole genome shotgun (WGS) entry which is preliminary data.</text>
</comment>
<evidence type="ECO:0000256" key="3">
    <source>
        <dbReference type="ARBA" id="ARBA00023002"/>
    </source>
</evidence>
<evidence type="ECO:0000259" key="5">
    <source>
        <dbReference type="Pfam" id="PF01011"/>
    </source>
</evidence>
<dbReference type="EMBL" id="VHGY01000119">
    <property type="protein sequence ID" value="TPU58331.1"/>
    <property type="molecule type" value="Genomic_DNA"/>
</dbReference>
<feature type="transmembrane region" description="Helical" evidence="4">
    <location>
        <begin position="12"/>
        <end position="35"/>
    </location>
</feature>
<feature type="transmembrane region" description="Helical" evidence="4">
    <location>
        <begin position="87"/>
        <end position="108"/>
    </location>
</feature>
<reference evidence="6 7" key="1">
    <citation type="submission" date="2019-06" db="EMBL/GenBank/DDBJ databases">
        <title>A Diverse Panel of Clinical Acinetobacter baumannii for Research Use.</title>
        <authorList>
            <person name="Mcgann P."/>
            <person name="Snesrud E."/>
            <person name="Galac M.R."/>
        </authorList>
    </citation>
    <scope>NUCLEOTIDE SEQUENCE [LARGE SCALE GENOMIC DNA]</scope>
    <source>
        <strain evidence="6 7">MRSN14237</strain>
    </source>
</reference>
<dbReference type="PANTHER" id="PTHR32303:SF4">
    <property type="entry name" value="QUINOPROTEIN GLUCOSE DEHYDROGENASE"/>
    <property type="match status" value="1"/>
</dbReference>
<feature type="transmembrane region" description="Helical" evidence="4">
    <location>
        <begin position="41"/>
        <end position="58"/>
    </location>
</feature>
<evidence type="ECO:0000256" key="4">
    <source>
        <dbReference type="SAM" id="Phobius"/>
    </source>
</evidence>
<keyword evidence="4" id="KW-0812">Transmembrane</keyword>
<evidence type="ECO:0000313" key="7">
    <source>
        <dbReference type="Proteomes" id="UP000315888"/>
    </source>
</evidence>
<feature type="transmembrane region" description="Helical" evidence="4">
    <location>
        <begin position="65"/>
        <end position="81"/>
    </location>
</feature>
<keyword evidence="4" id="KW-0472">Membrane</keyword>
<dbReference type="Gene3D" id="2.140.10.10">
    <property type="entry name" value="Quinoprotein alcohol dehydrogenase-like superfamily"/>
    <property type="match status" value="1"/>
</dbReference>
<protein>
    <submittedName>
        <fullName evidence="6">Membrane-bound PQQ-dependent dehydrogenase, glucose/quinate/shikimate family</fullName>
    </submittedName>
</protein>
<comment type="similarity">
    <text evidence="2">Belongs to the bacterial PQQ dehydrogenase family.</text>
</comment>
<dbReference type="InterPro" id="IPR011047">
    <property type="entry name" value="Quinoprotein_ADH-like_sf"/>
</dbReference>
<comment type="cofactor">
    <cofactor evidence="1">
        <name>pyrroloquinoline quinone</name>
        <dbReference type="ChEBI" id="CHEBI:58442"/>
    </cofactor>
</comment>
<dbReference type="AlphaFoldDB" id="A0A8B5UB92"/>
<feature type="transmembrane region" description="Helical" evidence="4">
    <location>
        <begin position="120"/>
        <end position="142"/>
    </location>
</feature>
<feature type="non-terminal residue" evidence="6">
    <location>
        <position position="248"/>
    </location>
</feature>
<dbReference type="Proteomes" id="UP000315888">
    <property type="component" value="Unassembled WGS sequence"/>
</dbReference>
<dbReference type="Pfam" id="PF01011">
    <property type="entry name" value="PQQ"/>
    <property type="match status" value="1"/>
</dbReference>